<feature type="region of interest" description="Disordered" evidence="1">
    <location>
        <begin position="50"/>
        <end position="82"/>
    </location>
</feature>
<protein>
    <submittedName>
        <fullName evidence="2">Uncharacterized protein</fullName>
    </submittedName>
</protein>
<reference evidence="2 3" key="1">
    <citation type="submission" date="2017-11" db="EMBL/GenBank/DDBJ databases">
        <title>De-novo sequencing of pomegranate (Punica granatum L.) genome.</title>
        <authorList>
            <person name="Akparov Z."/>
            <person name="Amiraslanov A."/>
            <person name="Hajiyeva S."/>
            <person name="Abbasov M."/>
            <person name="Kaur K."/>
            <person name="Hamwieh A."/>
            <person name="Solovyev V."/>
            <person name="Salamov A."/>
            <person name="Braich B."/>
            <person name="Kosarev P."/>
            <person name="Mahmoud A."/>
            <person name="Hajiyev E."/>
            <person name="Babayeva S."/>
            <person name="Izzatullayeva V."/>
            <person name="Mammadov A."/>
            <person name="Mammadov A."/>
            <person name="Sharifova S."/>
            <person name="Ojaghi J."/>
            <person name="Eynullazada K."/>
            <person name="Bayramov B."/>
            <person name="Abdulazimova A."/>
            <person name="Shahmuradov I."/>
        </authorList>
    </citation>
    <scope>NUCLEOTIDE SEQUENCE [LARGE SCALE GENOMIC DNA]</scope>
    <source>
        <strain evidence="3">cv. AG2017</strain>
        <tissue evidence="2">Leaf</tissue>
    </source>
</reference>
<keyword evidence="3" id="KW-1185">Reference proteome</keyword>
<proteinExistence type="predicted"/>
<sequence>MEPSEGRSGLMTTRSGELRCAGGRAPAWIGAGAHGRQGRAGRAYACKLGTSRGHGHMNARNAGRRATGTRYGREAARESARTRDRMLACITVHPRARVESGATKSI</sequence>
<dbReference type="EMBL" id="PGOL01002061">
    <property type="protein sequence ID" value="PKI51018.1"/>
    <property type="molecule type" value="Genomic_DNA"/>
</dbReference>
<gene>
    <name evidence="2" type="ORF">CRG98_028590</name>
</gene>
<accession>A0A2I0J461</accession>
<comment type="caution">
    <text evidence="2">The sequence shown here is derived from an EMBL/GenBank/DDBJ whole genome shotgun (WGS) entry which is preliminary data.</text>
</comment>
<feature type="compositionally biased region" description="Low complexity" evidence="1">
    <location>
        <begin position="58"/>
        <end position="70"/>
    </location>
</feature>
<evidence type="ECO:0000313" key="3">
    <source>
        <dbReference type="Proteomes" id="UP000233551"/>
    </source>
</evidence>
<dbReference type="AlphaFoldDB" id="A0A2I0J461"/>
<organism evidence="2 3">
    <name type="scientific">Punica granatum</name>
    <name type="common">Pomegranate</name>
    <dbReference type="NCBI Taxonomy" id="22663"/>
    <lineage>
        <taxon>Eukaryota</taxon>
        <taxon>Viridiplantae</taxon>
        <taxon>Streptophyta</taxon>
        <taxon>Embryophyta</taxon>
        <taxon>Tracheophyta</taxon>
        <taxon>Spermatophyta</taxon>
        <taxon>Magnoliopsida</taxon>
        <taxon>eudicotyledons</taxon>
        <taxon>Gunneridae</taxon>
        <taxon>Pentapetalae</taxon>
        <taxon>rosids</taxon>
        <taxon>malvids</taxon>
        <taxon>Myrtales</taxon>
        <taxon>Lythraceae</taxon>
        <taxon>Punica</taxon>
    </lineage>
</organism>
<evidence type="ECO:0000256" key="1">
    <source>
        <dbReference type="SAM" id="MobiDB-lite"/>
    </source>
</evidence>
<dbReference type="Proteomes" id="UP000233551">
    <property type="component" value="Unassembled WGS sequence"/>
</dbReference>
<name>A0A2I0J461_PUNGR</name>
<evidence type="ECO:0000313" key="2">
    <source>
        <dbReference type="EMBL" id="PKI51018.1"/>
    </source>
</evidence>
<feature type="compositionally biased region" description="Basic and acidic residues" evidence="1">
    <location>
        <begin position="71"/>
        <end position="82"/>
    </location>
</feature>